<dbReference type="EMBL" id="BART01005761">
    <property type="protein sequence ID" value="GAG69985.1"/>
    <property type="molecule type" value="Genomic_DNA"/>
</dbReference>
<sequence>MLIQARQGDGLLNFVEFCYNENGYVNRDRDYTETLTTYSIGSFYIFRGIT</sequence>
<reference evidence="1" key="1">
    <citation type="journal article" date="2014" name="Front. Microbiol.">
        <title>High frequency of phylogenetically diverse reductive dehalogenase-homologous genes in deep subseafloor sedimentary metagenomes.</title>
        <authorList>
            <person name="Kawai M."/>
            <person name="Futagami T."/>
            <person name="Toyoda A."/>
            <person name="Takaki Y."/>
            <person name="Nishi S."/>
            <person name="Hori S."/>
            <person name="Arai W."/>
            <person name="Tsubouchi T."/>
            <person name="Morono Y."/>
            <person name="Uchiyama I."/>
            <person name="Ito T."/>
            <person name="Fujiyama A."/>
            <person name="Inagaki F."/>
            <person name="Takami H."/>
        </authorList>
    </citation>
    <scope>NUCLEOTIDE SEQUENCE</scope>
    <source>
        <strain evidence="1">Expedition CK06-06</strain>
    </source>
</reference>
<gene>
    <name evidence="1" type="ORF">S01H4_13048</name>
</gene>
<name>X0ZK33_9ZZZZ</name>
<protein>
    <submittedName>
        <fullName evidence="1">Uncharacterized protein</fullName>
    </submittedName>
</protein>
<proteinExistence type="predicted"/>
<dbReference type="AlphaFoldDB" id="X0ZK33"/>
<comment type="caution">
    <text evidence="1">The sequence shown here is derived from an EMBL/GenBank/DDBJ whole genome shotgun (WGS) entry which is preliminary data.</text>
</comment>
<evidence type="ECO:0000313" key="1">
    <source>
        <dbReference type="EMBL" id="GAG69985.1"/>
    </source>
</evidence>
<accession>X0ZK33</accession>
<organism evidence="1">
    <name type="scientific">marine sediment metagenome</name>
    <dbReference type="NCBI Taxonomy" id="412755"/>
    <lineage>
        <taxon>unclassified sequences</taxon>
        <taxon>metagenomes</taxon>
        <taxon>ecological metagenomes</taxon>
    </lineage>
</organism>